<protein>
    <recommendedName>
        <fullName evidence="1">SnoaL-like domain-containing protein</fullName>
    </recommendedName>
</protein>
<dbReference type="Gene3D" id="3.10.450.50">
    <property type="match status" value="1"/>
</dbReference>
<evidence type="ECO:0000313" key="2">
    <source>
        <dbReference type="EMBL" id="KAK5956648.1"/>
    </source>
</evidence>
<dbReference type="AlphaFoldDB" id="A0AAN8EQN1"/>
<name>A0AAN8EQN1_9EURO</name>
<dbReference type="InterPro" id="IPR037401">
    <property type="entry name" value="SnoaL-like"/>
</dbReference>
<dbReference type="EMBL" id="JAKLMC020000004">
    <property type="protein sequence ID" value="KAK5956648.1"/>
    <property type="molecule type" value="Genomic_DNA"/>
</dbReference>
<evidence type="ECO:0000313" key="3">
    <source>
        <dbReference type="Proteomes" id="UP001316803"/>
    </source>
</evidence>
<accession>A0AAN8EQN1</accession>
<dbReference type="SUPFAM" id="SSF54427">
    <property type="entry name" value="NTF2-like"/>
    <property type="match status" value="1"/>
</dbReference>
<dbReference type="Proteomes" id="UP001316803">
    <property type="component" value="Unassembled WGS sequence"/>
</dbReference>
<evidence type="ECO:0000259" key="1">
    <source>
        <dbReference type="Pfam" id="PF12680"/>
    </source>
</evidence>
<dbReference type="InterPro" id="IPR009959">
    <property type="entry name" value="Cyclase_SnoaL-like"/>
</dbReference>
<keyword evidence="3" id="KW-1185">Reference proteome</keyword>
<dbReference type="PANTHER" id="PTHR38436">
    <property type="entry name" value="POLYKETIDE CYCLASE SNOAL-LIKE DOMAIN"/>
    <property type="match status" value="1"/>
</dbReference>
<sequence length="400" mass="44469">MVKVEVGGKPVFEIPCIEGVNKTMKNGTRIRSTTSKSSSSKFSWSTSVPRLVVTSDTDDFDEDILAHFREEGFQIWYLPYDGDKAGYRRQLEHLSDPLDLGEQYGIVAYGDAAAQVLESCMRPMPKLCAVVAYYPPHMPKTSANFPSSLNLTIHLAANQKFGTRHEKSYRYPGTKDGFAESDLEEYSKPDARVAWSRTIATLRTGFGMEPDLEGVVDWHNRLKWSGKEDDVEDLMKSVGKGAVLNHAPTMAGGIGKKDLKRFYSEFFAERNPPDLKTKLLSRTVGSDTVVDEMLVGFTHSVEMPWILPGIPPTGKRVEVVLVTIIGIRGGKVCAENVHWDQASVLVQVGLLDPKHVPSSFKTTEEGEEKQVERLPVFGLEAARKVADESKGKSNELISEW</sequence>
<feature type="domain" description="SnoaL-like" evidence="1">
    <location>
        <begin position="228"/>
        <end position="333"/>
    </location>
</feature>
<reference evidence="2 3" key="1">
    <citation type="submission" date="2022-12" db="EMBL/GenBank/DDBJ databases">
        <title>Genomic features and morphological characterization of a novel Knufia sp. strain isolated from spacecraft assembly facility.</title>
        <authorList>
            <person name="Teixeira M."/>
            <person name="Chander A.M."/>
            <person name="Stajich J.E."/>
            <person name="Venkateswaran K."/>
        </authorList>
    </citation>
    <scope>NUCLEOTIDE SEQUENCE [LARGE SCALE GENOMIC DNA]</scope>
    <source>
        <strain evidence="2 3">FJI-L2-BK-P2</strain>
    </source>
</reference>
<comment type="caution">
    <text evidence="2">The sequence shown here is derived from an EMBL/GenBank/DDBJ whole genome shotgun (WGS) entry which is preliminary data.</text>
</comment>
<gene>
    <name evidence="2" type="ORF">OHC33_002134</name>
</gene>
<dbReference type="PANTHER" id="PTHR38436:SF3">
    <property type="entry name" value="CARBOXYMETHYLENEBUTENOLIDASE-RELATED"/>
    <property type="match status" value="1"/>
</dbReference>
<organism evidence="2 3">
    <name type="scientific">Knufia fluminis</name>
    <dbReference type="NCBI Taxonomy" id="191047"/>
    <lineage>
        <taxon>Eukaryota</taxon>
        <taxon>Fungi</taxon>
        <taxon>Dikarya</taxon>
        <taxon>Ascomycota</taxon>
        <taxon>Pezizomycotina</taxon>
        <taxon>Eurotiomycetes</taxon>
        <taxon>Chaetothyriomycetidae</taxon>
        <taxon>Chaetothyriales</taxon>
        <taxon>Trichomeriaceae</taxon>
        <taxon>Knufia</taxon>
    </lineage>
</organism>
<dbReference type="Pfam" id="PF12680">
    <property type="entry name" value="SnoaL_2"/>
    <property type="match status" value="1"/>
</dbReference>
<dbReference type="InterPro" id="IPR032710">
    <property type="entry name" value="NTF2-like_dom_sf"/>
</dbReference>
<proteinExistence type="predicted"/>
<dbReference type="GO" id="GO:0030638">
    <property type="term" value="P:polyketide metabolic process"/>
    <property type="evidence" value="ECO:0007669"/>
    <property type="project" value="InterPro"/>
</dbReference>